<dbReference type="Proteomes" id="UP000268192">
    <property type="component" value="Chromosome"/>
</dbReference>
<evidence type="ECO:0000256" key="2">
    <source>
        <dbReference type="ARBA" id="ARBA00022729"/>
    </source>
</evidence>
<sequence length="284" mass="30250">MGHASITSALVLASLALAGCATGQQLPTPPAQLESLTKTTLKIEQVPAPAQPVDVAIYEFPDLTGQAKPNDNFAEYSRAVTQGGANLLIDVLKSTGNGQWFRVVERGGLKNLVQERTLIENTQRAYSPGAANLPPVRFAGLILEGGIVGYDSNERTGGAGARFLGIGGDVQYRSDLVTISLRAVSVQTGEVLASTTTSKQIYSYMMRGGAYKFAAPEELLEIEAGNSYNDPGHLAVRESIELAVYSLIVEGLQNGLWTLSDSAAQQKLIQDFTTTYARTLPRGS</sequence>
<dbReference type="KEGG" id="abaw:D5400_08840"/>
<dbReference type="EMBL" id="CP032509">
    <property type="protein sequence ID" value="AZN71361.1"/>
    <property type="molecule type" value="Genomic_DNA"/>
</dbReference>
<keyword evidence="8" id="KW-1185">Reference proteome</keyword>
<dbReference type="PANTHER" id="PTHR41164">
    <property type="entry name" value="CURLI PRODUCTION ASSEMBLY/TRANSPORT COMPONENT CSGG"/>
    <property type="match status" value="1"/>
</dbReference>
<feature type="signal peptide" evidence="6">
    <location>
        <begin position="1"/>
        <end position="23"/>
    </location>
</feature>
<dbReference type="AlphaFoldDB" id="A0A3S9B3A5"/>
<evidence type="ECO:0000313" key="7">
    <source>
        <dbReference type="EMBL" id="AZN71361.1"/>
    </source>
</evidence>
<reference evidence="7 8" key="1">
    <citation type="submission" date="2018-09" db="EMBL/GenBank/DDBJ databases">
        <title>Marinorhizobium profundi gen. nov., sp. nov., isolated from a deep-sea sediment sample from the New Britain Trench and proposal of Marinorhizobiaceae fam. nov. in the order Rhizobiales of the class Alphaproteobacteria.</title>
        <authorList>
            <person name="Cao J."/>
        </authorList>
    </citation>
    <scope>NUCLEOTIDE SEQUENCE [LARGE SCALE GENOMIC DNA]</scope>
    <source>
        <strain evidence="7 8">WS11</strain>
    </source>
</reference>
<feature type="chain" id="PRO_5019403203" evidence="6">
    <location>
        <begin position="24"/>
        <end position="284"/>
    </location>
</feature>
<keyword evidence="5" id="KW-0449">Lipoprotein</keyword>
<keyword evidence="4" id="KW-0564">Palmitate</keyword>
<organism evidence="7 8">
    <name type="scientific">Georhizobium profundi</name>
    <dbReference type="NCBI Taxonomy" id="2341112"/>
    <lineage>
        <taxon>Bacteria</taxon>
        <taxon>Pseudomonadati</taxon>
        <taxon>Pseudomonadota</taxon>
        <taxon>Alphaproteobacteria</taxon>
        <taxon>Hyphomicrobiales</taxon>
        <taxon>Rhizobiaceae</taxon>
        <taxon>Georhizobium</taxon>
    </lineage>
</organism>
<evidence type="ECO:0000256" key="1">
    <source>
        <dbReference type="ARBA" id="ARBA00022475"/>
    </source>
</evidence>
<dbReference type="GO" id="GO:0030288">
    <property type="term" value="C:outer membrane-bounded periplasmic space"/>
    <property type="evidence" value="ECO:0007669"/>
    <property type="project" value="InterPro"/>
</dbReference>
<keyword evidence="1" id="KW-1003">Cell membrane</keyword>
<proteinExistence type="predicted"/>
<gene>
    <name evidence="7" type="ORF">D5400_08840</name>
</gene>
<protein>
    <submittedName>
        <fullName evidence="7">Curli production assembly protein CsgG</fullName>
    </submittedName>
</protein>
<evidence type="ECO:0000313" key="8">
    <source>
        <dbReference type="Proteomes" id="UP000268192"/>
    </source>
</evidence>
<dbReference type="OrthoDB" id="1110708at2"/>
<evidence type="ECO:0000256" key="5">
    <source>
        <dbReference type="ARBA" id="ARBA00023288"/>
    </source>
</evidence>
<keyword evidence="3" id="KW-0472">Membrane</keyword>
<evidence type="ECO:0000256" key="3">
    <source>
        <dbReference type="ARBA" id="ARBA00023136"/>
    </source>
</evidence>
<keyword evidence="2 6" id="KW-0732">Signal</keyword>
<dbReference type="Pfam" id="PF03783">
    <property type="entry name" value="CsgG"/>
    <property type="match status" value="1"/>
</dbReference>
<dbReference type="Gene3D" id="3.40.50.10610">
    <property type="entry name" value="ABC-type transport auxiliary lipoprotein component"/>
    <property type="match status" value="2"/>
</dbReference>
<dbReference type="PANTHER" id="PTHR41164:SF1">
    <property type="entry name" value="CURLI PRODUCTION ASSEMBLY_TRANSPORT COMPONENT CSGG"/>
    <property type="match status" value="1"/>
</dbReference>
<evidence type="ECO:0000256" key="6">
    <source>
        <dbReference type="SAM" id="SignalP"/>
    </source>
</evidence>
<evidence type="ECO:0000256" key="4">
    <source>
        <dbReference type="ARBA" id="ARBA00023139"/>
    </source>
</evidence>
<dbReference type="InterPro" id="IPR005534">
    <property type="entry name" value="Curli_assmbl/transp-comp_CsgG"/>
</dbReference>
<accession>A0A3S9B3A5</accession>
<name>A0A3S9B3A5_9HYPH</name>